<name>A0AAN9K0J0_CANGL</name>
<dbReference type="EMBL" id="JAYMYQ010000010">
    <property type="protein sequence ID" value="KAK7308745.1"/>
    <property type="molecule type" value="Genomic_DNA"/>
</dbReference>
<accession>A0AAN9K0J0</accession>
<comment type="caution">
    <text evidence="1">The sequence shown here is derived from an EMBL/GenBank/DDBJ whole genome shotgun (WGS) entry which is preliminary data.</text>
</comment>
<proteinExistence type="predicted"/>
<dbReference type="AlphaFoldDB" id="A0AAN9K0J0"/>
<dbReference type="Proteomes" id="UP001367508">
    <property type="component" value="Unassembled WGS sequence"/>
</dbReference>
<keyword evidence="2" id="KW-1185">Reference proteome</keyword>
<protein>
    <submittedName>
        <fullName evidence="1">Uncharacterized protein</fullName>
    </submittedName>
</protein>
<sequence>MLINKDIFVSKGRVDRHAKAGDRMGINQIPWGNFRNFSGRGGIGIPWIDLALLGVWRRILAKTPPAIPHPEVETEGDQLWHGKGSGEVRKEGSDLTCCGDEAETKDRVDLSLRVPLPLSLLYEIFQGALFLPILLPTFRLF</sequence>
<evidence type="ECO:0000313" key="2">
    <source>
        <dbReference type="Proteomes" id="UP001367508"/>
    </source>
</evidence>
<evidence type="ECO:0000313" key="1">
    <source>
        <dbReference type="EMBL" id="KAK7308745.1"/>
    </source>
</evidence>
<gene>
    <name evidence="1" type="ORF">VNO77_42371</name>
</gene>
<reference evidence="1 2" key="1">
    <citation type="submission" date="2024-01" db="EMBL/GenBank/DDBJ databases">
        <title>The genomes of 5 underutilized Papilionoideae crops provide insights into root nodulation and disease resistanc.</title>
        <authorList>
            <person name="Jiang F."/>
        </authorList>
    </citation>
    <scope>NUCLEOTIDE SEQUENCE [LARGE SCALE GENOMIC DNA]</scope>
    <source>
        <strain evidence="1">LVBAO_FW01</strain>
        <tissue evidence="1">Leaves</tissue>
    </source>
</reference>
<organism evidence="1 2">
    <name type="scientific">Canavalia gladiata</name>
    <name type="common">Sword bean</name>
    <name type="synonym">Dolichos gladiatus</name>
    <dbReference type="NCBI Taxonomy" id="3824"/>
    <lineage>
        <taxon>Eukaryota</taxon>
        <taxon>Viridiplantae</taxon>
        <taxon>Streptophyta</taxon>
        <taxon>Embryophyta</taxon>
        <taxon>Tracheophyta</taxon>
        <taxon>Spermatophyta</taxon>
        <taxon>Magnoliopsida</taxon>
        <taxon>eudicotyledons</taxon>
        <taxon>Gunneridae</taxon>
        <taxon>Pentapetalae</taxon>
        <taxon>rosids</taxon>
        <taxon>fabids</taxon>
        <taxon>Fabales</taxon>
        <taxon>Fabaceae</taxon>
        <taxon>Papilionoideae</taxon>
        <taxon>50 kb inversion clade</taxon>
        <taxon>NPAAA clade</taxon>
        <taxon>indigoferoid/millettioid clade</taxon>
        <taxon>Phaseoleae</taxon>
        <taxon>Canavalia</taxon>
    </lineage>
</organism>